<evidence type="ECO:0000259" key="2">
    <source>
        <dbReference type="SMART" id="SM00854"/>
    </source>
</evidence>
<evidence type="ECO:0000313" key="3">
    <source>
        <dbReference type="EMBL" id="MBO8193022.1"/>
    </source>
</evidence>
<feature type="domain" description="Capsule synthesis protein CapA" evidence="2">
    <location>
        <begin position="7"/>
        <end position="289"/>
    </location>
</feature>
<dbReference type="PANTHER" id="PTHR33393">
    <property type="entry name" value="POLYGLUTAMINE SYNTHESIS ACCESSORY PROTEIN RV0574C-RELATED"/>
    <property type="match status" value="1"/>
</dbReference>
<evidence type="ECO:0000313" key="4">
    <source>
        <dbReference type="Proteomes" id="UP001519064"/>
    </source>
</evidence>
<dbReference type="SUPFAM" id="SSF56300">
    <property type="entry name" value="Metallo-dependent phosphatases"/>
    <property type="match status" value="1"/>
</dbReference>
<dbReference type="InterPro" id="IPR052169">
    <property type="entry name" value="CW_Biosynth-Accessory"/>
</dbReference>
<dbReference type="EMBL" id="JADKMA010000067">
    <property type="protein sequence ID" value="MBO8193022.1"/>
    <property type="molecule type" value="Genomic_DNA"/>
</dbReference>
<dbReference type="InterPro" id="IPR019079">
    <property type="entry name" value="Capsule_synth_CapA"/>
</dbReference>
<dbReference type="CDD" id="cd07381">
    <property type="entry name" value="MPP_CapA"/>
    <property type="match status" value="1"/>
</dbReference>
<dbReference type="Proteomes" id="UP001519064">
    <property type="component" value="Unassembled WGS sequence"/>
</dbReference>
<keyword evidence="4" id="KW-1185">Reference proteome</keyword>
<dbReference type="SMART" id="SM00854">
    <property type="entry name" value="PGA_cap"/>
    <property type="match status" value="1"/>
</dbReference>
<dbReference type="PANTHER" id="PTHR33393:SF11">
    <property type="entry name" value="POLYGLUTAMINE SYNTHESIS ACCESSORY PROTEIN RV0574C-RELATED"/>
    <property type="match status" value="1"/>
</dbReference>
<gene>
    <name evidence="3" type="ORF">ITI46_15305</name>
</gene>
<accession>A0ABS3XCC2</accession>
<protein>
    <submittedName>
        <fullName evidence="3">CapA family protein</fullName>
    </submittedName>
</protein>
<evidence type="ECO:0000256" key="1">
    <source>
        <dbReference type="ARBA" id="ARBA00005662"/>
    </source>
</evidence>
<dbReference type="Pfam" id="PF09587">
    <property type="entry name" value="PGA_cap"/>
    <property type="match status" value="1"/>
</dbReference>
<dbReference type="Gene3D" id="3.60.21.10">
    <property type="match status" value="1"/>
</dbReference>
<comment type="caution">
    <text evidence="3">The sequence shown here is derived from an EMBL/GenBank/DDBJ whole genome shotgun (WGS) entry which is preliminary data.</text>
</comment>
<name>A0ABS3XCC2_9ACTN</name>
<dbReference type="RefSeq" id="WP_209240088.1">
    <property type="nucleotide sequence ID" value="NZ_JADKMA010000067.1"/>
</dbReference>
<reference evidence="3 4" key="1">
    <citation type="submission" date="2020-11" db="EMBL/GenBank/DDBJ databases">
        <title>Streptomyces spirodelae sp. nov., isolated from duckweed.</title>
        <authorList>
            <person name="Saimee Y."/>
            <person name="Duangmal K."/>
        </authorList>
    </citation>
    <scope>NUCLEOTIDE SEQUENCE [LARGE SCALE GENOMIC DNA]</scope>
    <source>
        <strain evidence="3 4">S16-07</strain>
    </source>
</reference>
<comment type="similarity">
    <text evidence="1">Belongs to the CapA family.</text>
</comment>
<proteinExistence type="inferred from homology"/>
<dbReference type="InterPro" id="IPR029052">
    <property type="entry name" value="Metallo-depent_PP-like"/>
</dbReference>
<sequence>MSGNAVTVALTGDVMLGRGVDQILPHPGSPLLEEPCMRDARDYVALARTANGPVPHPVDFPWPWGETLRTLDELAPGARICNLETSVTRSGDFAPCKDVHYRMSPANVAALGVARPEVTVLANNHVLDFGVSGLLETLDTLAEAGLRTAGAGRNLTEARTPVSAPLGAGGGRLLVVSMGSPSSGIPAHWAATDERPGVHLVRESATAEAEEVGALVAELRRPGDLAAASVHWGSNWGYDVPPEQVRFAHALIDSGLDLVHGHSSHHPRPVELYRGRLVLYGCGDFIDDYEGISGFAEFRDDLRLLHAVTLDTDTGLASDVRLIPFQARRMRLVRASPADTEWLRATLDRVSEPFGVRVETDPEGRLTVRARR</sequence>
<organism evidence="3 4">
    <name type="scientific">Streptomyces oryzae</name>
    <dbReference type="NCBI Taxonomy" id="1434886"/>
    <lineage>
        <taxon>Bacteria</taxon>
        <taxon>Bacillati</taxon>
        <taxon>Actinomycetota</taxon>
        <taxon>Actinomycetes</taxon>
        <taxon>Kitasatosporales</taxon>
        <taxon>Streptomycetaceae</taxon>
        <taxon>Streptomyces</taxon>
    </lineage>
</organism>